<dbReference type="Proteomes" id="UP000193467">
    <property type="component" value="Unassembled WGS sequence"/>
</dbReference>
<protein>
    <recommendedName>
        <fullName evidence="2">LYC1 C-terminal domain-containing protein</fullName>
    </recommendedName>
</protein>
<evidence type="ECO:0000256" key="1">
    <source>
        <dbReference type="SAM" id="MobiDB-lite"/>
    </source>
</evidence>
<dbReference type="InParanoid" id="A0A1Y2FX85"/>
<dbReference type="InterPro" id="IPR055100">
    <property type="entry name" value="GNAT_LYC1-like"/>
</dbReference>
<keyword evidence="4" id="KW-1185">Reference proteome</keyword>
<dbReference type="STRING" id="106004.A0A1Y2FX85"/>
<dbReference type="InterPro" id="IPR053013">
    <property type="entry name" value="LAT"/>
</dbReference>
<organism evidence="3 4">
    <name type="scientific">Leucosporidium creatinivorum</name>
    <dbReference type="NCBI Taxonomy" id="106004"/>
    <lineage>
        <taxon>Eukaryota</taxon>
        <taxon>Fungi</taxon>
        <taxon>Dikarya</taxon>
        <taxon>Basidiomycota</taxon>
        <taxon>Pucciniomycotina</taxon>
        <taxon>Microbotryomycetes</taxon>
        <taxon>Leucosporidiales</taxon>
        <taxon>Leucosporidium</taxon>
    </lineage>
</organism>
<dbReference type="EMBL" id="MCGR01000009">
    <property type="protein sequence ID" value="ORY88604.1"/>
    <property type="molecule type" value="Genomic_DNA"/>
</dbReference>
<dbReference type="OrthoDB" id="2020070at2759"/>
<evidence type="ECO:0000313" key="4">
    <source>
        <dbReference type="Proteomes" id="UP000193467"/>
    </source>
</evidence>
<feature type="compositionally biased region" description="Low complexity" evidence="1">
    <location>
        <begin position="220"/>
        <end position="239"/>
    </location>
</feature>
<comment type="caution">
    <text evidence="3">The sequence shown here is derived from an EMBL/GenBank/DDBJ whole genome shotgun (WGS) entry which is preliminary data.</text>
</comment>
<evidence type="ECO:0000313" key="3">
    <source>
        <dbReference type="EMBL" id="ORY88604.1"/>
    </source>
</evidence>
<dbReference type="Pfam" id="PF22998">
    <property type="entry name" value="GNAT_LYC1-like"/>
    <property type="match status" value="1"/>
</dbReference>
<gene>
    <name evidence="3" type="ORF">BCR35DRAFT_218859</name>
</gene>
<name>A0A1Y2FX85_9BASI</name>
<evidence type="ECO:0000259" key="2">
    <source>
        <dbReference type="Pfam" id="PF22998"/>
    </source>
</evidence>
<feature type="region of interest" description="Disordered" evidence="1">
    <location>
        <begin position="85"/>
        <end position="112"/>
    </location>
</feature>
<dbReference type="PANTHER" id="PTHR34815:SF2">
    <property type="entry name" value="N-ACETYLTRANSFERASE DOMAIN-CONTAINING PROTEIN"/>
    <property type="match status" value="1"/>
</dbReference>
<feature type="domain" description="LYC1 C-terminal" evidence="2">
    <location>
        <begin position="235"/>
        <end position="425"/>
    </location>
</feature>
<dbReference type="PANTHER" id="PTHR34815">
    <property type="entry name" value="LYSINE ACETYLTRANSFERASE"/>
    <property type="match status" value="1"/>
</dbReference>
<feature type="region of interest" description="Disordered" evidence="1">
    <location>
        <begin position="219"/>
        <end position="239"/>
    </location>
</feature>
<proteinExistence type="predicted"/>
<accession>A0A1Y2FX85</accession>
<reference evidence="3 4" key="1">
    <citation type="submission" date="2016-07" db="EMBL/GenBank/DDBJ databases">
        <title>Pervasive Adenine N6-methylation of Active Genes in Fungi.</title>
        <authorList>
            <consortium name="DOE Joint Genome Institute"/>
            <person name="Mondo S.J."/>
            <person name="Dannebaum R.O."/>
            <person name="Kuo R.C."/>
            <person name="Labutti K."/>
            <person name="Haridas S."/>
            <person name="Kuo A."/>
            <person name="Salamov A."/>
            <person name="Ahrendt S.R."/>
            <person name="Lipzen A."/>
            <person name="Sullivan W."/>
            <person name="Andreopoulos W.B."/>
            <person name="Clum A."/>
            <person name="Lindquist E."/>
            <person name="Daum C."/>
            <person name="Ramamoorthy G.K."/>
            <person name="Gryganskyi A."/>
            <person name="Culley D."/>
            <person name="Magnuson J.K."/>
            <person name="James T.Y."/>
            <person name="O'Malley M.A."/>
            <person name="Stajich J.E."/>
            <person name="Spatafora J.W."/>
            <person name="Visel A."/>
            <person name="Grigoriev I.V."/>
        </authorList>
    </citation>
    <scope>NUCLEOTIDE SEQUENCE [LARGE SCALE GENOMIC DNA]</scope>
    <source>
        <strain evidence="3 4">62-1032</strain>
    </source>
</reference>
<sequence>MTVEHVVLRRATEAQFNQGVVNQLEQWGGGLSLPLFQQREELLKATGMGQELTGWVLLPSSAPADTLDFLCSVRTYRRPIYYLPGSSSASPHPSAPSSTSAEPSAATSGTPTARRVTAYSVATVFTPAKNRGKGYAQKMMELLHAELRTKGDGAELLQDDEEKDGKPLEAWKGGKDGLLSFLLSDVGHFYARAKDERSGRGWRVQGTTTTTWNLAESLQTSPESFSTPPTPPSGFHTSPITSTDLASVALADAALLHTSLSASVPSSKPRFIVEPTPSSFEWSTTRSTHAFAARGLPVPSLWGFQLRGEAEGGRAAEDGWSYILLVMDPKLKVAKLLRLRLASTSAKELVAGHASYLVRAAAELARSHGMEQMLGWNVPSAALEELEEGDKGVTAEREGNLSAVAWYGEGDGEVEWENNESYTWC</sequence>
<dbReference type="AlphaFoldDB" id="A0A1Y2FX85"/>